<name>A0ABV5UA74_9PSEU</name>
<dbReference type="EMBL" id="JBHMBK010000025">
    <property type="protein sequence ID" value="MFB9688303.1"/>
    <property type="molecule type" value="Genomic_DNA"/>
</dbReference>
<proteinExistence type="predicted"/>
<accession>A0ABV5UA74</accession>
<dbReference type="RefSeq" id="WP_378200113.1">
    <property type="nucleotide sequence ID" value="NZ_JBHMBK010000025.1"/>
</dbReference>
<reference evidence="2 3" key="1">
    <citation type="submission" date="2024-09" db="EMBL/GenBank/DDBJ databases">
        <authorList>
            <person name="Sun Q."/>
            <person name="Mori K."/>
        </authorList>
    </citation>
    <scope>NUCLEOTIDE SEQUENCE [LARGE SCALE GENOMIC DNA]</scope>
    <source>
        <strain evidence="2 3">JCM 13852</strain>
    </source>
</reference>
<feature type="signal peptide" evidence="1">
    <location>
        <begin position="1"/>
        <end position="23"/>
    </location>
</feature>
<organism evidence="2 3">
    <name type="scientific">Amycolatopsis plumensis</name>
    <dbReference type="NCBI Taxonomy" id="236508"/>
    <lineage>
        <taxon>Bacteria</taxon>
        <taxon>Bacillati</taxon>
        <taxon>Actinomycetota</taxon>
        <taxon>Actinomycetes</taxon>
        <taxon>Pseudonocardiales</taxon>
        <taxon>Pseudonocardiaceae</taxon>
        <taxon>Amycolatopsis</taxon>
    </lineage>
</organism>
<dbReference type="Proteomes" id="UP001589535">
    <property type="component" value="Unassembled WGS sequence"/>
</dbReference>
<keyword evidence="1" id="KW-0732">Signal</keyword>
<evidence type="ECO:0000256" key="1">
    <source>
        <dbReference type="SAM" id="SignalP"/>
    </source>
</evidence>
<evidence type="ECO:0000313" key="2">
    <source>
        <dbReference type="EMBL" id="MFB9688303.1"/>
    </source>
</evidence>
<evidence type="ECO:0000313" key="3">
    <source>
        <dbReference type="Proteomes" id="UP001589535"/>
    </source>
</evidence>
<feature type="chain" id="PRO_5047341294" evidence="1">
    <location>
        <begin position="24"/>
        <end position="131"/>
    </location>
</feature>
<comment type="caution">
    <text evidence="2">The sequence shown here is derived from an EMBL/GenBank/DDBJ whole genome shotgun (WGS) entry which is preliminary data.</text>
</comment>
<sequence>MRKLVLLAAIISTVLFTGGIADAAPRSWSASYRNGTAAGTAHYERINSISGKLVVDGTLTVTSDGCYYVQLIVSHDLVPVFHQSPQQCGPGSIPISLSDTTLFVTWSADLNVCQAGARPACGQQVDVTVYG</sequence>
<protein>
    <submittedName>
        <fullName evidence="2">Uncharacterized protein</fullName>
    </submittedName>
</protein>
<keyword evidence="3" id="KW-1185">Reference proteome</keyword>
<gene>
    <name evidence="2" type="ORF">ACFFTO_29345</name>
</gene>